<dbReference type="Proteomes" id="UP001163324">
    <property type="component" value="Chromosome 7"/>
</dbReference>
<organism evidence="1 2">
    <name type="scientific">Trichothecium roseum</name>
    <dbReference type="NCBI Taxonomy" id="47278"/>
    <lineage>
        <taxon>Eukaryota</taxon>
        <taxon>Fungi</taxon>
        <taxon>Dikarya</taxon>
        <taxon>Ascomycota</taxon>
        <taxon>Pezizomycotina</taxon>
        <taxon>Sordariomycetes</taxon>
        <taxon>Hypocreomycetidae</taxon>
        <taxon>Hypocreales</taxon>
        <taxon>Hypocreales incertae sedis</taxon>
        <taxon>Trichothecium</taxon>
    </lineage>
</organism>
<comment type="caution">
    <text evidence="1">The sequence shown here is derived from an EMBL/GenBank/DDBJ whole genome shotgun (WGS) entry which is preliminary data.</text>
</comment>
<reference evidence="1" key="1">
    <citation type="submission" date="2022-10" db="EMBL/GenBank/DDBJ databases">
        <title>Complete Genome of Trichothecium roseum strain YXFP-22015, a Plant Pathogen Isolated from Citrus.</title>
        <authorList>
            <person name="Wang Y."/>
            <person name="Zhu L."/>
        </authorList>
    </citation>
    <scope>NUCLEOTIDE SEQUENCE</scope>
    <source>
        <strain evidence="1">YXFP-22015</strain>
    </source>
</reference>
<accession>A0ACC0UX33</accession>
<dbReference type="EMBL" id="CM047946">
    <property type="protein sequence ID" value="KAI9897782.1"/>
    <property type="molecule type" value="Genomic_DNA"/>
</dbReference>
<gene>
    <name evidence="1" type="ORF">N3K66_007638</name>
</gene>
<protein>
    <submittedName>
        <fullName evidence="1">Uncharacterized protein</fullName>
    </submittedName>
</protein>
<evidence type="ECO:0000313" key="1">
    <source>
        <dbReference type="EMBL" id="KAI9897782.1"/>
    </source>
</evidence>
<evidence type="ECO:0000313" key="2">
    <source>
        <dbReference type="Proteomes" id="UP001163324"/>
    </source>
</evidence>
<sequence length="518" mass="56865">MLRLTTLLVLVVALAAVYLRQGGDAASPNSYITGRNNTALFLVAEHHGLSNVHLATAQSLLERYPDIEVQFASFPKLARKFPRLSALAQKKQPLARDIVFHRLTQGRSYVDALLDGMLGGYDDEGLSNMVYPPGLPGIEVLATGLQQILSPWPAEEHLALHDEITALIDELDPAVVVLDTIFGPAIEATRGKNRTHAFITPNTLIDNFLADQPYGQMFWKYPAMGSGFPYPVPWHLIPINMYLNAKMIYNVMNMPDLAAKKAFLVEKGVVDPVRYYGLHRPDSPWLTQTTPGASIPMSVVPENVTCTGPITLSPAPAEEQDPELVEWIKRKPTVLFNLGSAFTYSIGQTEQTVGAIREVLDRSDLQVLWKFNLTPGFSYPWEEAVKPMVDTGRLRVSPWLNVDPPSLLQSGHIAAFVTHGGANGYHESIEAGVPQIVLPMWLDLYNFAQLAEQIGVGVWACREMSPRWAPGCLADAILEVAGSDEMRGKAQQLSAQTRQTPGRDVAADVIAKLATSGK</sequence>
<proteinExistence type="predicted"/>
<name>A0ACC0UX33_9HYPO</name>
<keyword evidence="2" id="KW-1185">Reference proteome</keyword>